<dbReference type="InterPro" id="IPR029021">
    <property type="entry name" value="Prot-tyrosine_phosphatase-like"/>
</dbReference>
<dbReference type="GO" id="GO:0046856">
    <property type="term" value="P:phosphatidylinositol dephosphorylation"/>
    <property type="evidence" value="ECO:0007669"/>
    <property type="project" value="TreeGrafter"/>
</dbReference>
<protein>
    <recommendedName>
        <fullName evidence="3">Myotubularin phosphatase domain-containing protein</fullName>
    </recommendedName>
</protein>
<dbReference type="InterPro" id="IPR011993">
    <property type="entry name" value="PH-like_dom_sf"/>
</dbReference>
<dbReference type="HOGENOM" id="CLU_021912_0_0_1"/>
<feature type="compositionally biased region" description="Low complexity" evidence="2">
    <location>
        <begin position="541"/>
        <end position="552"/>
    </location>
</feature>
<dbReference type="VEuPathDB" id="VectorBase:PHUM307830"/>
<dbReference type="GO" id="GO:0016020">
    <property type="term" value="C:membrane"/>
    <property type="evidence" value="ECO:0007669"/>
    <property type="project" value="TreeGrafter"/>
</dbReference>
<reference evidence="5" key="3">
    <citation type="submission" date="2021-02" db="UniProtKB">
        <authorList>
            <consortium name="EnsemblMetazoa"/>
        </authorList>
    </citation>
    <scope>IDENTIFICATION</scope>
    <source>
        <strain evidence="5">USDA</strain>
    </source>
</reference>
<dbReference type="AlphaFoldDB" id="E0VMC7"/>
<dbReference type="InterPro" id="IPR010569">
    <property type="entry name" value="Myotubularin-like_Pase_dom"/>
</dbReference>
<dbReference type="eggNOG" id="KOG1089">
    <property type="taxonomic scope" value="Eukaryota"/>
</dbReference>
<dbReference type="SUPFAM" id="SSF50729">
    <property type="entry name" value="PH domain-like"/>
    <property type="match status" value="1"/>
</dbReference>
<dbReference type="EMBL" id="AAZO01003573">
    <property type="status" value="NOT_ANNOTATED_CDS"/>
    <property type="molecule type" value="Genomic_DNA"/>
</dbReference>
<sequence>MEDCNKNAEDNTFSKFKPKLLDGEIVITEGNRVLYFPNAAERSKGLSGNLYVTNFRFMFEAYESEDCSKEISVHQVNNLLGNHGACLTNVQSVYQLCGDKKKKLFQDSQLSDKIKGLQIVCKNLKVFTFNFDQSPIIQGKNIAKTLLHHAFPGRHQLLFAYDYSDEKTENFYKNTKVVFFSKKSEWEDELIRTCSASASKWRISCQNHKFQISTSLPQWLVVPHSLLDYDFVTASQSFRCNRPPIWTWSNPNGAALIRTANLIPSLTDRTQENRMLENIRKCHPQLKGPCIKDLDKDLPSVIELHQSFIKLRDLCILDSHRQFKLQDSHMYSSLENTKWLHHVSSCLKLSVEAAREIQKGTTVVLQESDGRDTSAIVSSLVQLLLDPHSRSIVGFQSLIQKEWIALGHPFCKSQNERLQLRSVWNWNIQFSESDVELFFNPLYKFCQISNYPSLKESYDHQKRDIVIFPEFSVPYLGLWMQCYFRWLSLLSIRSGGRPQVDIVHRHLLKRIQSLIVDFQELNSKKIDNCFLNNISELRSSMSNNNNSNNNNNIKDDNKNSDYVDNNSKPNKTSNSVSKKLEKKESNGGGKSYNNSNDRIGEEVEYENLSDAKLLFIKRNAIDNFFPFTINTSNSFSGFVTDTHLKEIDSSSIINVSD</sequence>
<dbReference type="OrthoDB" id="271628at2759"/>
<comment type="similarity">
    <text evidence="1">Belongs to the protein-tyrosine phosphatase family. Non-receptor class myotubularin subfamily.</text>
</comment>
<dbReference type="CTD" id="8235773"/>
<dbReference type="CDD" id="cd14537">
    <property type="entry name" value="PTP-MTMR10-like"/>
    <property type="match status" value="1"/>
</dbReference>
<dbReference type="OMA" id="YLRWIPA"/>
<dbReference type="PROSITE" id="PS51339">
    <property type="entry name" value="PPASE_MYOTUBULARIN"/>
    <property type="match status" value="1"/>
</dbReference>
<accession>E0VMC7</accession>
<dbReference type="STRING" id="121224.E0VMC7"/>
<dbReference type="KEGG" id="phu:Phum_PHUM307830"/>
<evidence type="ECO:0000313" key="5">
    <source>
        <dbReference type="EnsemblMetazoa" id="PHUM307830-PA"/>
    </source>
</evidence>
<dbReference type="PANTHER" id="PTHR10807">
    <property type="entry name" value="MYOTUBULARIN-RELATED"/>
    <property type="match status" value="1"/>
</dbReference>
<dbReference type="FunCoup" id="E0VMC7">
    <property type="interactions" value="1559"/>
</dbReference>
<dbReference type="EMBL" id="DS235306">
    <property type="protein sequence ID" value="EEB14533.1"/>
    <property type="molecule type" value="Genomic_DNA"/>
</dbReference>
<gene>
    <name evidence="5" type="primary">8235773</name>
    <name evidence="4" type="ORF">Phum_PHUM307830</name>
</gene>
<reference evidence="4" key="1">
    <citation type="submission" date="2007-04" db="EMBL/GenBank/DDBJ databases">
        <title>Annotation of Pediculus humanus corporis strain USDA.</title>
        <authorList>
            <person name="Kirkness E."/>
            <person name="Hannick L."/>
            <person name="Hass B."/>
            <person name="Bruggner R."/>
            <person name="Lawson D."/>
            <person name="Bidwell S."/>
            <person name="Joardar V."/>
            <person name="Caler E."/>
            <person name="Walenz B."/>
            <person name="Inman J."/>
            <person name="Schobel S."/>
            <person name="Galinsky K."/>
            <person name="Amedeo P."/>
            <person name="Strausberg R."/>
        </authorList>
    </citation>
    <scope>NUCLEOTIDE SEQUENCE</scope>
    <source>
        <strain evidence="4">USDA</strain>
    </source>
</reference>
<dbReference type="SUPFAM" id="SSF52799">
    <property type="entry name" value="(Phosphotyrosine protein) phosphatases II"/>
    <property type="match status" value="1"/>
</dbReference>
<evidence type="ECO:0000256" key="1">
    <source>
        <dbReference type="ARBA" id="ARBA00007471"/>
    </source>
</evidence>
<dbReference type="RefSeq" id="XP_002427271.1">
    <property type="nucleotide sequence ID" value="XM_002427226.1"/>
</dbReference>
<feature type="domain" description="Myotubularin phosphatase" evidence="3">
    <location>
        <begin position="180"/>
        <end position="433"/>
    </location>
</feature>
<dbReference type="Proteomes" id="UP000009046">
    <property type="component" value="Unassembled WGS sequence"/>
</dbReference>
<evidence type="ECO:0000259" key="3">
    <source>
        <dbReference type="PROSITE" id="PS51339"/>
    </source>
</evidence>
<keyword evidence="6" id="KW-1185">Reference proteome</keyword>
<evidence type="ECO:0000313" key="4">
    <source>
        <dbReference type="EMBL" id="EEB14533.1"/>
    </source>
</evidence>
<dbReference type="GO" id="GO:0005737">
    <property type="term" value="C:cytoplasm"/>
    <property type="evidence" value="ECO:0007669"/>
    <property type="project" value="TreeGrafter"/>
</dbReference>
<evidence type="ECO:0000256" key="2">
    <source>
        <dbReference type="SAM" id="MobiDB-lite"/>
    </source>
</evidence>
<dbReference type="InterPro" id="IPR030564">
    <property type="entry name" value="Myotubularin"/>
</dbReference>
<dbReference type="PANTHER" id="PTHR10807:SF110">
    <property type="entry name" value="FI17948P1"/>
    <property type="match status" value="1"/>
</dbReference>
<reference evidence="4" key="2">
    <citation type="submission" date="2007-04" db="EMBL/GenBank/DDBJ databases">
        <title>The genome of the human body louse.</title>
        <authorList>
            <consortium name="The Human Body Louse Genome Consortium"/>
            <person name="Kirkness E."/>
            <person name="Walenz B."/>
            <person name="Hass B."/>
            <person name="Bruggner R."/>
            <person name="Strausberg R."/>
        </authorList>
    </citation>
    <scope>NUCLEOTIDE SEQUENCE</scope>
    <source>
        <strain evidence="4">USDA</strain>
    </source>
</reference>
<organism>
    <name type="scientific">Pediculus humanus subsp. corporis</name>
    <name type="common">Body louse</name>
    <dbReference type="NCBI Taxonomy" id="121224"/>
    <lineage>
        <taxon>Eukaryota</taxon>
        <taxon>Metazoa</taxon>
        <taxon>Ecdysozoa</taxon>
        <taxon>Arthropoda</taxon>
        <taxon>Hexapoda</taxon>
        <taxon>Insecta</taxon>
        <taxon>Pterygota</taxon>
        <taxon>Neoptera</taxon>
        <taxon>Paraneoptera</taxon>
        <taxon>Psocodea</taxon>
        <taxon>Troctomorpha</taxon>
        <taxon>Phthiraptera</taxon>
        <taxon>Anoplura</taxon>
        <taxon>Pediculidae</taxon>
        <taxon>Pediculus</taxon>
    </lineage>
</organism>
<dbReference type="Gene3D" id="2.30.29.30">
    <property type="entry name" value="Pleckstrin-homology domain (PH domain)/Phosphotyrosine-binding domain (PTB)"/>
    <property type="match status" value="1"/>
</dbReference>
<proteinExistence type="inferred from homology"/>
<dbReference type="EMBL" id="AAZO01003572">
    <property type="status" value="NOT_ANNOTATED_CDS"/>
    <property type="molecule type" value="Genomic_DNA"/>
</dbReference>
<name>E0VMC7_PEDHC</name>
<feature type="compositionally biased region" description="Polar residues" evidence="2">
    <location>
        <begin position="562"/>
        <end position="576"/>
    </location>
</feature>
<feature type="region of interest" description="Disordered" evidence="2">
    <location>
        <begin position="541"/>
        <end position="597"/>
    </location>
</feature>
<dbReference type="InParanoid" id="E0VMC7"/>
<dbReference type="GeneID" id="8235773"/>
<dbReference type="Pfam" id="PF06602">
    <property type="entry name" value="Myotub-related"/>
    <property type="match status" value="2"/>
</dbReference>
<evidence type="ECO:0000313" key="6">
    <source>
        <dbReference type="Proteomes" id="UP000009046"/>
    </source>
</evidence>
<dbReference type="EnsemblMetazoa" id="PHUM307830-RA">
    <property type="protein sequence ID" value="PHUM307830-PA"/>
    <property type="gene ID" value="PHUM307830"/>
</dbReference>